<dbReference type="GeneID" id="11596661"/>
<dbReference type="BioCyc" id="PSP1104324:GJSN-2121-MONOMER"/>
<protein>
    <submittedName>
        <fullName evidence="1">Uncharacterized protein</fullName>
    </submittedName>
</protein>
<dbReference type="RefSeq" id="WP_014289388.1">
    <property type="nucleotide sequence ID" value="NC_016645.1"/>
</dbReference>
<evidence type="ECO:0000313" key="1">
    <source>
        <dbReference type="EMBL" id="AET33563.1"/>
    </source>
</evidence>
<evidence type="ECO:0000313" key="2">
    <source>
        <dbReference type="Proteomes" id="UP000005867"/>
    </source>
</evidence>
<proteinExistence type="predicted"/>
<gene>
    <name evidence="1" type="ORF">P186_2171</name>
</gene>
<accession>G7VB66</accession>
<dbReference type="HOGENOM" id="CLU_1745618_0_0_2"/>
<dbReference type="OrthoDB" id="27359at2157"/>
<dbReference type="eggNOG" id="arCOG05443">
    <property type="taxonomic scope" value="Archaea"/>
</dbReference>
<dbReference type="AlphaFoldDB" id="G7VB66"/>
<name>G7VB66_9CREN</name>
<dbReference type="EMBL" id="CP003098">
    <property type="protein sequence ID" value="AET33563.1"/>
    <property type="molecule type" value="Genomic_DNA"/>
</dbReference>
<dbReference type="Proteomes" id="UP000005867">
    <property type="component" value="Chromosome"/>
</dbReference>
<organism evidence="1 2">
    <name type="scientific">Pyrobaculum ferrireducens</name>
    <dbReference type="NCBI Taxonomy" id="1104324"/>
    <lineage>
        <taxon>Archaea</taxon>
        <taxon>Thermoproteota</taxon>
        <taxon>Thermoprotei</taxon>
        <taxon>Thermoproteales</taxon>
        <taxon>Thermoproteaceae</taxon>
        <taxon>Pyrobaculum</taxon>
    </lineage>
</organism>
<dbReference type="KEGG" id="pyr:P186_2171"/>
<dbReference type="STRING" id="1104324.P186_2171"/>
<keyword evidence="2" id="KW-1185">Reference proteome</keyword>
<reference evidence="1 2" key="1">
    <citation type="journal article" date="2012" name="J. Bacteriol.">
        <title>Complete genome sequence of strain 1860, a crenarchaeon of the genus pyrobaculum able to grow with various electron acceptors.</title>
        <authorList>
            <person name="Mardanov A.V."/>
            <person name="Gumerov V.M."/>
            <person name="Slobodkina G.B."/>
            <person name="Beletsky A.V."/>
            <person name="Bonch-Osmolovskaya E.A."/>
            <person name="Ravin N.V."/>
            <person name="Skryabin K.G."/>
        </authorList>
    </citation>
    <scope>NUCLEOTIDE SEQUENCE [LARGE SCALE GENOMIC DNA]</scope>
    <source>
        <strain evidence="1 2">1860</strain>
    </source>
</reference>
<sequence>MHRGAALVDWRRGVLAYVEADDYALEEFKKIVELCGGLAERRNLPCLTSLTSRLGIRSVLYITDIYGIANSAAFAKRIPRATLLRKAWAYLNELLCTSGVVECGDEVQLSCCGGCGVACQLAIVAGLAKLGIEVDLREKLREVLLRGES</sequence>